<evidence type="ECO:0000313" key="2">
    <source>
        <dbReference type="Proteomes" id="UP001060085"/>
    </source>
</evidence>
<accession>A0ACC0CH57</accession>
<comment type="caution">
    <text evidence="1">The sequence shown here is derived from an EMBL/GenBank/DDBJ whole genome shotgun (WGS) entry which is preliminary data.</text>
</comment>
<name>A0ACC0CH57_CATRO</name>
<organism evidence="1 2">
    <name type="scientific">Catharanthus roseus</name>
    <name type="common">Madagascar periwinkle</name>
    <name type="synonym">Vinca rosea</name>
    <dbReference type="NCBI Taxonomy" id="4058"/>
    <lineage>
        <taxon>Eukaryota</taxon>
        <taxon>Viridiplantae</taxon>
        <taxon>Streptophyta</taxon>
        <taxon>Embryophyta</taxon>
        <taxon>Tracheophyta</taxon>
        <taxon>Spermatophyta</taxon>
        <taxon>Magnoliopsida</taxon>
        <taxon>eudicotyledons</taxon>
        <taxon>Gunneridae</taxon>
        <taxon>Pentapetalae</taxon>
        <taxon>asterids</taxon>
        <taxon>lamiids</taxon>
        <taxon>Gentianales</taxon>
        <taxon>Apocynaceae</taxon>
        <taxon>Rauvolfioideae</taxon>
        <taxon>Vinceae</taxon>
        <taxon>Catharanthinae</taxon>
        <taxon>Catharanthus</taxon>
    </lineage>
</organism>
<keyword evidence="2" id="KW-1185">Reference proteome</keyword>
<reference evidence="2" key="1">
    <citation type="journal article" date="2023" name="Nat. Plants">
        <title>Single-cell RNA sequencing provides a high-resolution roadmap for understanding the multicellular compartmentation of specialized metabolism.</title>
        <authorList>
            <person name="Sun S."/>
            <person name="Shen X."/>
            <person name="Li Y."/>
            <person name="Li Y."/>
            <person name="Wang S."/>
            <person name="Li R."/>
            <person name="Zhang H."/>
            <person name="Shen G."/>
            <person name="Guo B."/>
            <person name="Wei J."/>
            <person name="Xu J."/>
            <person name="St-Pierre B."/>
            <person name="Chen S."/>
            <person name="Sun C."/>
        </authorList>
    </citation>
    <scope>NUCLEOTIDE SEQUENCE [LARGE SCALE GENOMIC DNA]</scope>
</reference>
<gene>
    <name evidence="1" type="ORF">M9H77_05410</name>
</gene>
<protein>
    <submittedName>
        <fullName evidence="1">Uncharacterized protein</fullName>
    </submittedName>
</protein>
<dbReference type="Proteomes" id="UP001060085">
    <property type="component" value="Linkage Group LG01"/>
</dbReference>
<proteinExistence type="predicted"/>
<evidence type="ECO:0000313" key="1">
    <source>
        <dbReference type="EMBL" id="KAI5684182.1"/>
    </source>
</evidence>
<dbReference type="EMBL" id="CM044701">
    <property type="protein sequence ID" value="KAI5684182.1"/>
    <property type="molecule type" value="Genomic_DNA"/>
</dbReference>
<sequence>MGTDVSEVTDSLPSPHVIKVHQPMCKQLFNLVNSVLNIFPEIEDARPRSSSGIEALCLLNNAIGKAKLLLQYCSESSKLYLALTGDAILSRCKNSKNLLERSLSQIQNMVPLLLASKISQVVSDLRNAAFCLDPSEVEAGKVLRDLLHQCGSAGDSIEQTAFEAIRVATLKLGITSQTALLIEKRSIKKLLDHIGEKDPNKRNILLFFLNLLNKYGKLVVKKQKVNTLEHEEPLPVSGSCQQSVKLESRLCSGPDDAQTNMMADEAVPKEFKCSLSLRLMYDPVVIASGQTFERMWIQKWFDEGHDTCPNTKMKLPHLSLTPNTAMKDLISKWCTANKVSISDPSLPAVLQQLEISSSSIASLSSSMNDLPLPIDFSNLSIGSSDARFCSYSSYEKIDIGIHTKTVDTEDIHRVQSNGNPHEKDMQILFELDSLPWKLRCNVIQDMKISENHGHQTCDSMSCQNLVRTVLKILKYALDIYDVEAQKKGCLLLSSFLNDCRSNIAYLEEEAYGLLASFLDTEAVKETLGVWEVLSSHELCNNKFLTSGALFCILRILDKEIEELQEPALRILCNLSADSSIRSFMVASEFIPKLVSFLKDGTLANYSIAILEKLCCSEDARVIVAKTEGCIVSITKLLECDRHDVQENAVAILLSLCSQRVQYCELVMDEGVIPLLVAISNSENNKGKTMATELLRLLRDEVKDTGDFSVSDVEISKGPGNHSIQKKSFRKAAGIFRKIPAFSKHSSVAAKSKLKM</sequence>